<dbReference type="STRING" id="888268.A0A1E5VC48"/>
<reference evidence="3 4" key="1">
    <citation type="submission" date="2016-09" db="EMBL/GenBank/DDBJ databases">
        <title>The draft genome of Dichanthelium oligosanthes: A C3 panicoid grass species.</title>
        <authorList>
            <person name="Studer A.J."/>
            <person name="Schnable J.C."/>
            <person name="Brutnell T.P."/>
        </authorList>
    </citation>
    <scope>NUCLEOTIDE SEQUENCE [LARGE SCALE GENOMIC DNA]</scope>
    <source>
        <strain evidence="4">cv. Kellogg 1175</strain>
        <tissue evidence="3">Leaf</tissue>
    </source>
</reference>
<gene>
    <name evidence="3" type="ORF">BAE44_0016378</name>
</gene>
<feature type="region of interest" description="Disordered" evidence="2">
    <location>
        <begin position="316"/>
        <end position="410"/>
    </location>
</feature>
<evidence type="ECO:0000256" key="2">
    <source>
        <dbReference type="SAM" id="MobiDB-lite"/>
    </source>
</evidence>
<dbReference type="Proteomes" id="UP000095767">
    <property type="component" value="Unassembled WGS sequence"/>
</dbReference>
<dbReference type="GO" id="GO:0006376">
    <property type="term" value="P:mRNA splice site recognition"/>
    <property type="evidence" value="ECO:0007669"/>
    <property type="project" value="InterPro"/>
</dbReference>
<evidence type="ECO:0000256" key="1">
    <source>
        <dbReference type="ARBA" id="ARBA00005655"/>
    </source>
</evidence>
<evidence type="ECO:0008006" key="5">
    <source>
        <dbReference type="Google" id="ProtNLM"/>
    </source>
</evidence>
<dbReference type="GO" id="GO:0005685">
    <property type="term" value="C:U1 snRNP"/>
    <property type="evidence" value="ECO:0007669"/>
    <property type="project" value="InterPro"/>
</dbReference>
<dbReference type="AlphaFoldDB" id="A0A1E5VC48"/>
<organism evidence="3 4">
    <name type="scientific">Dichanthelium oligosanthes</name>
    <dbReference type="NCBI Taxonomy" id="888268"/>
    <lineage>
        <taxon>Eukaryota</taxon>
        <taxon>Viridiplantae</taxon>
        <taxon>Streptophyta</taxon>
        <taxon>Embryophyta</taxon>
        <taxon>Tracheophyta</taxon>
        <taxon>Spermatophyta</taxon>
        <taxon>Magnoliopsida</taxon>
        <taxon>Liliopsida</taxon>
        <taxon>Poales</taxon>
        <taxon>Poaceae</taxon>
        <taxon>PACMAD clade</taxon>
        <taxon>Panicoideae</taxon>
        <taxon>Panicodae</taxon>
        <taxon>Paniceae</taxon>
        <taxon>Dichantheliinae</taxon>
        <taxon>Dichanthelium</taxon>
    </lineage>
</organism>
<evidence type="ECO:0000313" key="4">
    <source>
        <dbReference type="Proteomes" id="UP000095767"/>
    </source>
</evidence>
<comment type="similarity">
    <text evidence="1">Belongs to the Luc7 family.</text>
</comment>
<feature type="compositionally biased region" description="Basic and acidic residues" evidence="2">
    <location>
        <begin position="316"/>
        <end position="395"/>
    </location>
</feature>
<dbReference type="PANTHER" id="PTHR12375">
    <property type="entry name" value="RNA-BINDING PROTEIN LUC7-RELATED"/>
    <property type="match status" value="1"/>
</dbReference>
<dbReference type="EMBL" id="LWDX02044887">
    <property type="protein sequence ID" value="OEL22605.1"/>
    <property type="molecule type" value="Genomic_DNA"/>
</dbReference>
<dbReference type="Pfam" id="PF03194">
    <property type="entry name" value="LUC7"/>
    <property type="match status" value="2"/>
</dbReference>
<dbReference type="GO" id="GO:0003729">
    <property type="term" value="F:mRNA binding"/>
    <property type="evidence" value="ECO:0007669"/>
    <property type="project" value="InterPro"/>
</dbReference>
<sequence length="410" mass="48239">MDAMRKQLDVLMGANRNGDVEEVNRNYYDRDVCRLFLAGLCPHDLFQLTKMDLGPCSKIHSLQLRKEYPSFDFVIYEEAKSKGSENFDRELEDMIERLIVECDRKIQRALKRLADEDAKAAIAISVSETEEILQLSKQIKEKMKEVDTFDFEGRTDDKIKAQEVVEELRAKRADMQATLLLDAFNKDRASLPTPALPPQVAAVPPPAPPDARTQEMINEKLKKAEELGEQGMVDEAQKALEEAEALKKLAPRPEPPSDPSKYTAADVRITDQKLRLCDICGAFLSVYDNDRRLADHFGGKLHLGYMLIREKLKELQEQRNRKRKDRPEDDRRSREHSKDRNGRSSRDRDTERKDRVDSRDGRRDYDRDRDRRHDRDHRHDRDRDYDRSRGYDSRRRERSRSRERRRHERY</sequence>
<evidence type="ECO:0000313" key="3">
    <source>
        <dbReference type="EMBL" id="OEL22605.1"/>
    </source>
</evidence>
<proteinExistence type="inferred from homology"/>
<feature type="compositionally biased region" description="Basic residues" evidence="2">
    <location>
        <begin position="396"/>
        <end position="410"/>
    </location>
</feature>
<comment type="caution">
    <text evidence="3">The sequence shown here is derived from an EMBL/GenBank/DDBJ whole genome shotgun (WGS) entry which is preliminary data.</text>
</comment>
<keyword evidence="4" id="KW-1185">Reference proteome</keyword>
<protein>
    <recommendedName>
        <fullName evidence="5">RNA-binding protein Luc7-like 2</fullName>
    </recommendedName>
</protein>
<dbReference type="OrthoDB" id="153872at2759"/>
<accession>A0A1E5VC48</accession>
<name>A0A1E5VC48_9POAL</name>
<dbReference type="InterPro" id="IPR004882">
    <property type="entry name" value="Luc7-rel"/>
</dbReference>